<keyword evidence="3" id="KW-1185">Reference proteome</keyword>
<reference evidence="2 3" key="1">
    <citation type="submission" date="2021-06" db="EMBL/GenBank/DDBJ databases">
        <title>Bradyrhizobium sp. S2-11-4 Genome sequencing.</title>
        <authorList>
            <person name="Jin L."/>
        </authorList>
    </citation>
    <scope>NUCLEOTIDE SEQUENCE [LARGE SCALE GENOMIC DNA]</scope>
    <source>
        <strain evidence="2 3">S2-11-4</strain>
    </source>
</reference>
<gene>
    <name evidence="2" type="ORF">KMZ93_05865</name>
</gene>
<dbReference type="RefSeq" id="WP_215605176.1">
    <property type="nucleotide sequence ID" value="NZ_CP076136.1"/>
</dbReference>
<protein>
    <submittedName>
        <fullName evidence="2">Uncharacterized protein</fullName>
    </submittedName>
</protein>
<feature type="region of interest" description="Disordered" evidence="1">
    <location>
        <begin position="17"/>
        <end position="39"/>
    </location>
</feature>
<evidence type="ECO:0000313" key="2">
    <source>
        <dbReference type="EMBL" id="QWG24432.1"/>
    </source>
</evidence>
<name>A0A975RXP1_9BRAD</name>
<dbReference type="EMBL" id="CP076136">
    <property type="protein sequence ID" value="QWG24432.1"/>
    <property type="molecule type" value="Genomic_DNA"/>
</dbReference>
<dbReference type="AlphaFoldDB" id="A0A975RXP1"/>
<dbReference type="Proteomes" id="UP000676951">
    <property type="component" value="Chromosome"/>
</dbReference>
<accession>A0A975RXP1</accession>
<proteinExistence type="predicted"/>
<evidence type="ECO:0000256" key="1">
    <source>
        <dbReference type="SAM" id="MobiDB-lite"/>
    </source>
</evidence>
<evidence type="ECO:0000313" key="3">
    <source>
        <dbReference type="Proteomes" id="UP000676951"/>
    </source>
</evidence>
<organism evidence="2 3">
    <name type="scientific">Bradyrhizobium sediminis</name>
    <dbReference type="NCBI Taxonomy" id="2840469"/>
    <lineage>
        <taxon>Bacteria</taxon>
        <taxon>Pseudomonadati</taxon>
        <taxon>Pseudomonadota</taxon>
        <taxon>Alphaproteobacteria</taxon>
        <taxon>Hyphomicrobiales</taxon>
        <taxon>Nitrobacteraceae</taxon>
        <taxon>Bradyrhizobium</taxon>
    </lineage>
</organism>
<sequence>MVDDAWLDEESLLKKLLRDDVPPDEPRPPLDEDPRDRHSVPVCIPDGAAIPGLFGSQFSLGISA</sequence>